<keyword evidence="8 9" id="KW-0413">Isomerase</keyword>
<dbReference type="CDD" id="cd00405">
    <property type="entry name" value="PRAI"/>
    <property type="match status" value="1"/>
</dbReference>
<dbReference type="Proteomes" id="UP000317691">
    <property type="component" value="Unassembled WGS sequence"/>
</dbReference>
<evidence type="ECO:0000313" key="11">
    <source>
        <dbReference type="EMBL" id="TMQ64229.1"/>
    </source>
</evidence>
<protein>
    <recommendedName>
        <fullName evidence="4 9">N-(5'-phosphoribosyl)anthranilate isomerase</fullName>
        <shortName evidence="9">PRAI</shortName>
        <ecNumber evidence="3 9">5.3.1.24</ecNumber>
    </recommendedName>
</protein>
<reference evidence="11 12" key="1">
    <citation type="journal article" date="2019" name="Nat. Microbiol.">
        <title>Mediterranean grassland soil C-N compound turnover is dependent on rainfall and depth, and is mediated by genomically divergent microorganisms.</title>
        <authorList>
            <person name="Diamond S."/>
            <person name="Andeer P.F."/>
            <person name="Li Z."/>
            <person name="Crits-Christoph A."/>
            <person name="Burstein D."/>
            <person name="Anantharaman K."/>
            <person name="Lane K.R."/>
            <person name="Thomas B.C."/>
            <person name="Pan C."/>
            <person name="Northen T.R."/>
            <person name="Banfield J.F."/>
        </authorList>
    </citation>
    <scope>NUCLEOTIDE SEQUENCE [LARGE SCALE GENOMIC DNA]</scope>
    <source>
        <strain evidence="11">WS_9</strain>
    </source>
</reference>
<dbReference type="AlphaFoldDB" id="A0A538TKS4"/>
<dbReference type="InterPro" id="IPR013785">
    <property type="entry name" value="Aldolase_TIM"/>
</dbReference>
<evidence type="ECO:0000256" key="8">
    <source>
        <dbReference type="ARBA" id="ARBA00023235"/>
    </source>
</evidence>
<evidence type="ECO:0000256" key="4">
    <source>
        <dbReference type="ARBA" id="ARBA00022272"/>
    </source>
</evidence>
<dbReference type="PANTHER" id="PTHR42894:SF1">
    <property type="entry name" value="N-(5'-PHOSPHORIBOSYL)ANTHRANILATE ISOMERASE"/>
    <property type="match status" value="1"/>
</dbReference>
<dbReference type="EC" id="5.3.1.24" evidence="3 9"/>
<dbReference type="HAMAP" id="MF_00135">
    <property type="entry name" value="PRAI"/>
    <property type="match status" value="1"/>
</dbReference>
<gene>
    <name evidence="9" type="primary">trpF</name>
    <name evidence="11" type="ORF">E6K79_08075</name>
</gene>
<dbReference type="InterPro" id="IPR044643">
    <property type="entry name" value="TrpF_fam"/>
</dbReference>
<evidence type="ECO:0000256" key="5">
    <source>
        <dbReference type="ARBA" id="ARBA00022605"/>
    </source>
</evidence>
<keyword evidence="7 9" id="KW-0057">Aromatic amino acid biosynthesis</keyword>
<evidence type="ECO:0000256" key="7">
    <source>
        <dbReference type="ARBA" id="ARBA00023141"/>
    </source>
</evidence>
<dbReference type="SUPFAM" id="SSF51366">
    <property type="entry name" value="Ribulose-phoshate binding barrel"/>
    <property type="match status" value="1"/>
</dbReference>
<dbReference type="InterPro" id="IPR011060">
    <property type="entry name" value="RibuloseP-bd_barrel"/>
</dbReference>
<comment type="pathway">
    <text evidence="2 9">Amino-acid biosynthesis; L-tryptophan biosynthesis; L-tryptophan from chorismate: step 3/5.</text>
</comment>
<evidence type="ECO:0000256" key="2">
    <source>
        <dbReference type="ARBA" id="ARBA00004664"/>
    </source>
</evidence>
<dbReference type="PANTHER" id="PTHR42894">
    <property type="entry name" value="N-(5'-PHOSPHORIBOSYL)ANTHRANILATE ISOMERASE"/>
    <property type="match status" value="1"/>
</dbReference>
<proteinExistence type="inferred from homology"/>
<evidence type="ECO:0000256" key="9">
    <source>
        <dbReference type="HAMAP-Rule" id="MF_00135"/>
    </source>
</evidence>
<comment type="catalytic activity">
    <reaction evidence="1 9">
        <text>N-(5-phospho-beta-D-ribosyl)anthranilate = 1-(2-carboxyphenylamino)-1-deoxy-D-ribulose 5-phosphate</text>
        <dbReference type="Rhea" id="RHEA:21540"/>
        <dbReference type="ChEBI" id="CHEBI:18277"/>
        <dbReference type="ChEBI" id="CHEBI:58613"/>
        <dbReference type="EC" id="5.3.1.24"/>
    </reaction>
</comment>
<evidence type="ECO:0000259" key="10">
    <source>
        <dbReference type="Pfam" id="PF00697"/>
    </source>
</evidence>
<comment type="similarity">
    <text evidence="9">Belongs to the TrpF family.</text>
</comment>
<dbReference type="Gene3D" id="3.20.20.70">
    <property type="entry name" value="Aldolase class I"/>
    <property type="match status" value="1"/>
</dbReference>
<evidence type="ECO:0000313" key="12">
    <source>
        <dbReference type="Proteomes" id="UP000317691"/>
    </source>
</evidence>
<dbReference type="UniPathway" id="UPA00035">
    <property type="reaction ID" value="UER00042"/>
</dbReference>
<comment type="caution">
    <text evidence="11">The sequence shown here is derived from an EMBL/GenBank/DDBJ whole genome shotgun (WGS) entry which is preliminary data.</text>
</comment>
<evidence type="ECO:0000256" key="6">
    <source>
        <dbReference type="ARBA" id="ARBA00022822"/>
    </source>
</evidence>
<keyword evidence="5 9" id="KW-0028">Amino-acid biosynthesis</keyword>
<name>A0A538TKS4_UNCEI</name>
<feature type="domain" description="N-(5'phosphoribosyl) anthranilate isomerase (PRAI)" evidence="10">
    <location>
        <begin position="5"/>
        <end position="197"/>
    </location>
</feature>
<accession>A0A538TKS4</accession>
<dbReference type="InterPro" id="IPR001240">
    <property type="entry name" value="PRAI_dom"/>
</dbReference>
<dbReference type="GO" id="GO:0000162">
    <property type="term" value="P:L-tryptophan biosynthetic process"/>
    <property type="evidence" value="ECO:0007669"/>
    <property type="project" value="UniProtKB-UniRule"/>
</dbReference>
<evidence type="ECO:0000256" key="3">
    <source>
        <dbReference type="ARBA" id="ARBA00012572"/>
    </source>
</evidence>
<evidence type="ECO:0000256" key="1">
    <source>
        <dbReference type="ARBA" id="ARBA00001164"/>
    </source>
</evidence>
<dbReference type="EMBL" id="VBOZ01000025">
    <property type="protein sequence ID" value="TMQ64229.1"/>
    <property type="molecule type" value="Genomic_DNA"/>
</dbReference>
<organism evidence="11 12">
    <name type="scientific">Eiseniibacteriota bacterium</name>
    <dbReference type="NCBI Taxonomy" id="2212470"/>
    <lineage>
        <taxon>Bacteria</taxon>
        <taxon>Candidatus Eiseniibacteriota</taxon>
    </lineage>
</organism>
<sequence>MRTRIKICGITRAEDARMALDAGADYVGLVLTKSPRQLSLEQAKAIRAALPAEAAVVGVFAEERPDQVAPFARDLALHAVQVAGWLDASPDISCEVWHVLRGAELPDPAQLPMIPLRTYLLDAHDRTLAGGTGKRSDWAWAKLCVQHGRRLFVAGGLSAGNVESLIFQVRPFGVDASSGLESEVGKKSLEKVRAFVERIHEADRTRPKSS</sequence>
<dbReference type="GO" id="GO:0004640">
    <property type="term" value="F:phosphoribosylanthranilate isomerase activity"/>
    <property type="evidence" value="ECO:0007669"/>
    <property type="project" value="UniProtKB-UniRule"/>
</dbReference>
<dbReference type="Pfam" id="PF00697">
    <property type="entry name" value="PRAI"/>
    <property type="match status" value="1"/>
</dbReference>
<keyword evidence="6 9" id="KW-0822">Tryptophan biosynthesis</keyword>